<evidence type="ECO:0000313" key="2">
    <source>
        <dbReference type="EMBL" id="CAH0392177.1"/>
    </source>
</evidence>
<feature type="compositionally biased region" description="Low complexity" evidence="1">
    <location>
        <begin position="312"/>
        <end position="324"/>
    </location>
</feature>
<gene>
    <name evidence="2" type="ORF">BEMITA_LOCUS10723</name>
</gene>
<keyword evidence="3" id="KW-1185">Reference proteome</keyword>
<dbReference type="Proteomes" id="UP001152759">
    <property type="component" value="Chromosome 6"/>
</dbReference>
<protein>
    <submittedName>
        <fullName evidence="2">Uncharacterized protein</fullName>
    </submittedName>
</protein>
<name>A0A9P0F7C6_BEMTA</name>
<evidence type="ECO:0000313" key="3">
    <source>
        <dbReference type="Proteomes" id="UP001152759"/>
    </source>
</evidence>
<proteinExistence type="predicted"/>
<evidence type="ECO:0000256" key="1">
    <source>
        <dbReference type="SAM" id="MobiDB-lite"/>
    </source>
</evidence>
<feature type="region of interest" description="Disordered" evidence="1">
    <location>
        <begin position="144"/>
        <end position="168"/>
    </location>
</feature>
<feature type="region of interest" description="Disordered" evidence="1">
    <location>
        <begin position="305"/>
        <end position="367"/>
    </location>
</feature>
<dbReference type="AlphaFoldDB" id="A0A9P0F7C6"/>
<dbReference type="EMBL" id="OU963867">
    <property type="protein sequence ID" value="CAH0392177.1"/>
    <property type="molecule type" value="Genomic_DNA"/>
</dbReference>
<reference evidence="2" key="1">
    <citation type="submission" date="2021-12" db="EMBL/GenBank/DDBJ databases">
        <authorList>
            <person name="King R."/>
        </authorList>
    </citation>
    <scope>NUCLEOTIDE SEQUENCE</scope>
</reference>
<organism evidence="2 3">
    <name type="scientific">Bemisia tabaci</name>
    <name type="common">Sweetpotato whitefly</name>
    <name type="synonym">Aleurodes tabaci</name>
    <dbReference type="NCBI Taxonomy" id="7038"/>
    <lineage>
        <taxon>Eukaryota</taxon>
        <taxon>Metazoa</taxon>
        <taxon>Ecdysozoa</taxon>
        <taxon>Arthropoda</taxon>
        <taxon>Hexapoda</taxon>
        <taxon>Insecta</taxon>
        <taxon>Pterygota</taxon>
        <taxon>Neoptera</taxon>
        <taxon>Paraneoptera</taxon>
        <taxon>Hemiptera</taxon>
        <taxon>Sternorrhyncha</taxon>
        <taxon>Aleyrodoidea</taxon>
        <taxon>Aleyrodidae</taxon>
        <taxon>Aleyrodinae</taxon>
        <taxon>Bemisia</taxon>
    </lineage>
</organism>
<accession>A0A9P0F7C6</accession>
<feature type="compositionally biased region" description="Acidic residues" evidence="1">
    <location>
        <begin position="341"/>
        <end position="350"/>
    </location>
</feature>
<sequence length="367" mass="40914">MGKGPDGKPECECLYSGSLYFVIRKAGHDLKEFQKEEQDFGKAISWLRQNGFKLAEDPACDEQCKKDKGSIVEGDPPTRVPMKTGGRMEVNKDGQLKCKCTYSQDFYSVLERAGKSVTAFKECEFDDQAAKKWLMANGFERRVTSRDNKTPSGHPTTKGKEVISEEPEVEEWVQSKGKAVQNEENPPPAKRSGEELTRMCHAQCRRLMGLVDFDDGVGKRPLSLGKVKSYRKKDSETDQLKCHCGLNSQVLEILRKKGRDLYKIKEAFKGGQEKFIPELLRQGLTVYLEDGASPGGYKELRPQIAAIPPGQPSSSGGSSTSSGRRPSRSDSPEKSFNIMETIEEGEEEEQPPSPRKKTRRSAPLPGK</sequence>